<organism evidence="1 2">
    <name type="scientific">Melipona quadrifasciata</name>
    <dbReference type="NCBI Taxonomy" id="166423"/>
    <lineage>
        <taxon>Eukaryota</taxon>
        <taxon>Metazoa</taxon>
        <taxon>Ecdysozoa</taxon>
        <taxon>Arthropoda</taxon>
        <taxon>Hexapoda</taxon>
        <taxon>Insecta</taxon>
        <taxon>Pterygota</taxon>
        <taxon>Neoptera</taxon>
        <taxon>Endopterygota</taxon>
        <taxon>Hymenoptera</taxon>
        <taxon>Apocrita</taxon>
        <taxon>Aculeata</taxon>
        <taxon>Apoidea</taxon>
        <taxon>Anthophila</taxon>
        <taxon>Apidae</taxon>
        <taxon>Melipona</taxon>
    </lineage>
</organism>
<dbReference type="AlphaFoldDB" id="A0A0M9A746"/>
<dbReference type="Proteomes" id="UP000053105">
    <property type="component" value="Unassembled WGS sequence"/>
</dbReference>
<reference evidence="1 2" key="1">
    <citation type="submission" date="2015-07" db="EMBL/GenBank/DDBJ databases">
        <title>The genome of Melipona quadrifasciata.</title>
        <authorList>
            <person name="Pan H."/>
            <person name="Kapheim K."/>
        </authorList>
    </citation>
    <scope>NUCLEOTIDE SEQUENCE [LARGE SCALE GENOMIC DNA]</scope>
    <source>
        <strain evidence="1">0111107301</strain>
        <tissue evidence="1">Whole body</tissue>
    </source>
</reference>
<protein>
    <submittedName>
        <fullName evidence="1">Uncharacterized protein</fullName>
    </submittedName>
</protein>
<gene>
    <name evidence="1" type="ORF">WN51_07448</name>
</gene>
<accession>A0A0M9A746</accession>
<name>A0A0M9A746_9HYME</name>
<sequence length="175" mass="20184">MCSLELRTQYLILSEYAFPVSNKIKVAGLSNAPYRIKCLDGFVLLRSRCLDGWKAPQLLEAATLVFCRMAMGTIYMMEVWKLWKDEWKDFRLGVGVNTDLTPCRIDIASQESDQDLRETSQIKHSWDTYRVMTSFGLLFHYHGGFHPAAGLYLHKYIKRSIGDCKLVKLIVNSKH</sequence>
<evidence type="ECO:0000313" key="1">
    <source>
        <dbReference type="EMBL" id="KOX78587.1"/>
    </source>
</evidence>
<keyword evidence="2" id="KW-1185">Reference proteome</keyword>
<proteinExistence type="predicted"/>
<evidence type="ECO:0000313" key="2">
    <source>
        <dbReference type="Proteomes" id="UP000053105"/>
    </source>
</evidence>
<dbReference type="EMBL" id="KQ435720">
    <property type="protein sequence ID" value="KOX78587.1"/>
    <property type="molecule type" value="Genomic_DNA"/>
</dbReference>